<dbReference type="Pfam" id="PF13692">
    <property type="entry name" value="Glyco_trans_1_4"/>
    <property type="match status" value="1"/>
</dbReference>
<reference evidence="1 2" key="1">
    <citation type="journal article" date="2020" name="Int. J. Syst. Evol. Microbiol.">
        <title>Novel acetic acid bacteria from cider fermentations: Acetobacter conturbans sp. nov. and Acetobacter fallax sp. nov.</title>
        <authorList>
            <person name="Sombolestani A.S."/>
            <person name="Cleenwerck I."/>
            <person name="Cnockaert M."/>
            <person name="Borremans W."/>
            <person name="Wieme A.D."/>
            <person name="De Vuyst L."/>
            <person name="Vandamme P."/>
        </authorList>
    </citation>
    <scope>NUCLEOTIDE SEQUENCE [LARGE SCALE GENOMIC DNA]</scope>
    <source>
        <strain evidence="1 2">LMG 30640</strain>
    </source>
</reference>
<dbReference type="Proteomes" id="UP000635278">
    <property type="component" value="Unassembled WGS sequence"/>
</dbReference>
<comment type="caution">
    <text evidence="1">The sequence shown here is derived from an EMBL/GenBank/DDBJ whole genome shotgun (WGS) entry which is preliminary data.</text>
</comment>
<name>A0ABX0JKT8_9PROT</name>
<dbReference type="PANTHER" id="PTHR46656">
    <property type="entry name" value="PUTATIVE-RELATED"/>
    <property type="match status" value="1"/>
</dbReference>
<proteinExistence type="predicted"/>
<dbReference type="SUPFAM" id="SSF53756">
    <property type="entry name" value="UDP-Glycosyltransferase/glycogen phosphorylase"/>
    <property type="match status" value="1"/>
</dbReference>
<evidence type="ECO:0000313" key="1">
    <source>
        <dbReference type="EMBL" id="NHN83305.1"/>
    </source>
</evidence>
<protein>
    <submittedName>
        <fullName evidence="1">Glycosyltransferase</fullName>
    </submittedName>
</protein>
<keyword evidence="2" id="KW-1185">Reference proteome</keyword>
<dbReference type="EMBL" id="WOTB01000002">
    <property type="protein sequence ID" value="NHN83305.1"/>
    <property type="molecule type" value="Genomic_DNA"/>
</dbReference>
<dbReference type="CDD" id="cd03801">
    <property type="entry name" value="GT4_PimA-like"/>
    <property type="match status" value="1"/>
</dbReference>
<organism evidence="1 2">
    <name type="scientific">Acetobacter musti</name>
    <dbReference type="NCBI Taxonomy" id="864732"/>
    <lineage>
        <taxon>Bacteria</taxon>
        <taxon>Pseudomonadati</taxon>
        <taxon>Pseudomonadota</taxon>
        <taxon>Alphaproteobacteria</taxon>
        <taxon>Acetobacterales</taxon>
        <taxon>Acetobacteraceae</taxon>
        <taxon>Acetobacter</taxon>
    </lineage>
</organism>
<sequence length="414" mass="45036">METDEVVSRPFHPLHSLWRLLPAERRRQGFAALTARLAPKATLPGPFSDGHVIVGGEIGRESGLGEAARIMLRAYGAYGIPATPLRAGLLEGTDRPGSGFDSGEERAALVLFVNSPFLPAVLLRLGRRFLRNRRIIGYWHWELPTVPPLWRAGAACVHEVWTSSRFSAQSLEGLAPGRVRVVPHALAANPIRPAMMDRAAFGLPDDAVVVLVSFSLASSFERKNPLAAIRAFRAAFGDRPDRLLLLKVVHGGKYPEDMERLRMAAGGAANIRLEERLFPVEESYALIRCADIVLSLHRSEGFGLVPAEAMLLERTVIATDWSATAEFLTPDCSLPVPFRLIPARDPRGVFEAAGAVWADADLHAAVTALRRAAEDVTLRQRLGARAAEVARERFSGAELMAATRAFSMAPGSVP</sequence>
<gene>
    <name evidence="1" type="ORF">GOB93_01450</name>
</gene>
<dbReference type="PANTHER" id="PTHR46656:SF3">
    <property type="entry name" value="PUTATIVE-RELATED"/>
    <property type="match status" value="1"/>
</dbReference>
<accession>A0ABX0JKT8</accession>
<dbReference type="Gene3D" id="3.40.50.2000">
    <property type="entry name" value="Glycogen Phosphorylase B"/>
    <property type="match status" value="1"/>
</dbReference>
<evidence type="ECO:0000313" key="2">
    <source>
        <dbReference type="Proteomes" id="UP000635278"/>
    </source>
</evidence>